<gene>
    <name evidence="2" type="ORF">V5799_014423</name>
</gene>
<dbReference type="PANTHER" id="PTHR33964:SF1">
    <property type="entry name" value="RE45066P"/>
    <property type="match status" value="1"/>
</dbReference>
<reference evidence="2 3" key="1">
    <citation type="journal article" date="2023" name="Arcadia Sci">
        <title>De novo assembly of a long-read Amblyomma americanum tick genome.</title>
        <authorList>
            <person name="Chou S."/>
            <person name="Poskanzer K.E."/>
            <person name="Rollins M."/>
            <person name="Thuy-Boun P.S."/>
        </authorList>
    </citation>
    <scope>NUCLEOTIDE SEQUENCE [LARGE SCALE GENOMIC DNA]</scope>
    <source>
        <strain evidence="2">F_SG_1</strain>
        <tissue evidence="2">Salivary glands</tissue>
    </source>
</reference>
<keyword evidence="1" id="KW-0732">Signal</keyword>
<dbReference type="PANTHER" id="PTHR33964">
    <property type="entry name" value="RE45066P-RELATED"/>
    <property type="match status" value="1"/>
</dbReference>
<evidence type="ECO:0000313" key="3">
    <source>
        <dbReference type="Proteomes" id="UP001321473"/>
    </source>
</evidence>
<organism evidence="2 3">
    <name type="scientific">Amblyomma americanum</name>
    <name type="common">Lone star tick</name>
    <dbReference type="NCBI Taxonomy" id="6943"/>
    <lineage>
        <taxon>Eukaryota</taxon>
        <taxon>Metazoa</taxon>
        <taxon>Ecdysozoa</taxon>
        <taxon>Arthropoda</taxon>
        <taxon>Chelicerata</taxon>
        <taxon>Arachnida</taxon>
        <taxon>Acari</taxon>
        <taxon>Parasitiformes</taxon>
        <taxon>Ixodida</taxon>
        <taxon>Ixodoidea</taxon>
        <taxon>Ixodidae</taxon>
        <taxon>Amblyomminae</taxon>
        <taxon>Amblyomma</taxon>
    </lineage>
</organism>
<comment type="caution">
    <text evidence="2">The sequence shown here is derived from an EMBL/GenBank/DDBJ whole genome shotgun (WGS) entry which is preliminary data.</text>
</comment>
<name>A0AAQ4E346_AMBAM</name>
<evidence type="ECO:0000256" key="1">
    <source>
        <dbReference type="SAM" id="SignalP"/>
    </source>
</evidence>
<feature type="signal peptide" evidence="1">
    <location>
        <begin position="1"/>
        <end position="19"/>
    </location>
</feature>
<protein>
    <submittedName>
        <fullName evidence="2">Uncharacterized protein</fullName>
    </submittedName>
</protein>
<dbReference type="EMBL" id="JARKHS020023082">
    <property type="protein sequence ID" value="KAK8769118.1"/>
    <property type="molecule type" value="Genomic_DNA"/>
</dbReference>
<sequence>MKNILFCLLGIGLVGVAVGQVVSKGKGCRDAEAEKCDLEFLTFGFSSKLPETASKLADLCKKRTKALQCALNYTDRCLIGFYRGTAFTAINTMREEHERRCNATHEDHAAFLQHAKCLNKAGDAIHKCIVNFKKELFTTSTKAETKHRIRYGCCDYTKMFQCREKNLRDKCGDPAAIVFSRNAGEHILGNALKVFCGGYTTESKFCKALPRLPKLPSGTKVPKSILVILKTFATL</sequence>
<keyword evidence="3" id="KW-1185">Reference proteome</keyword>
<feature type="chain" id="PRO_5042821184" evidence="1">
    <location>
        <begin position="20"/>
        <end position="235"/>
    </location>
</feature>
<accession>A0AAQ4E346</accession>
<evidence type="ECO:0000313" key="2">
    <source>
        <dbReference type="EMBL" id="KAK8769118.1"/>
    </source>
</evidence>
<proteinExistence type="predicted"/>
<dbReference type="Proteomes" id="UP001321473">
    <property type="component" value="Unassembled WGS sequence"/>
</dbReference>
<dbReference type="AlphaFoldDB" id="A0AAQ4E346"/>